<organism evidence="6 7">
    <name type="scientific">Cichlidogyrus casuarinus</name>
    <dbReference type="NCBI Taxonomy" id="1844966"/>
    <lineage>
        <taxon>Eukaryota</taxon>
        <taxon>Metazoa</taxon>
        <taxon>Spiralia</taxon>
        <taxon>Lophotrochozoa</taxon>
        <taxon>Platyhelminthes</taxon>
        <taxon>Monogenea</taxon>
        <taxon>Monopisthocotylea</taxon>
        <taxon>Dactylogyridea</taxon>
        <taxon>Ancyrocephalidae</taxon>
        <taxon>Cichlidogyrus</taxon>
    </lineage>
</organism>
<evidence type="ECO:0000256" key="2">
    <source>
        <dbReference type="ARBA" id="ARBA00022837"/>
    </source>
</evidence>
<protein>
    <submittedName>
        <fullName evidence="6">Calpain-like cysteine peptidase</fullName>
    </submittedName>
</protein>
<dbReference type="SUPFAM" id="SSF47473">
    <property type="entry name" value="EF-hand"/>
    <property type="match status" value="1"/>
</dbReference>
<gene>
    <name evidence="6" type="primary">CAPN9_1</name>
    <name evidence="6" type="ORF">Ciccas_001398</name>
</gene>
<dbReference type="Pfam" id="PF00648">
    <property type="entry name" value="Peptidase_C2"/>
    <property type="match status" value="1"/>
</dbReference>
<sequence>MYFEESNECEIKRIFSQANGTPGPGFVLPVGYTPGQVFSVTDCRKLRLTDQSGMRLARLVRIRNLWPIAKVGWVGAWSEASSEWLSLSSEDRVKVGLVKQEGEFWMDLDDFITSFDFLDICHICERPPGEKFSEDPQLQLQLPRVLISEKWYEGVSAGGRPFNKITHWANPQYLLNIPTPDENDPDFLATVVIGLMQVDDRNLKYRAPRLTSIGFVLYRLLNGSMPPMRRDFFDVNSFFTSVDYFFDSREVVKRFRLPVGSYLFVPCTYTPDHRGEFIIRALFEQEDRQFHATRQTIDLQDFAVTGPEIDENYEILQPRVRRMFYEASGETLTVDAFKLESILCEILTEDHRAPYKLVNTNACKALVMLMDRGDIARMSETDFRKMWSILRAWTRYFAAKDPNRTQYVTSLDFRIILETAGYILPHSIMAGLTRRYADAEWRISYSSFIEAMCLVTKSIALFSQYDNANVGTVNLTLEPVSFTCQVYSLSSS</sequence>
<dbReference type="InterPro" id="IPR022683">
    <property type="entry name" value="Calpain_III"/>
</dbReference>
<dbReference type="Gene3D" id="2.60.120.380">
    <property type="match status" value="1"/>
</dbReference>
<dbReference type="Gene3D" id="3.90.70.10">
    <property type="entry name" value="Cysteine proteinases"/>
    <property type="match status" value="1"/>
</dbReference>
<name>A0ABD2QK45_9PLAT</name>
<dbReference type="InterPro" id="IPR011992">
    <property type="entry name" value="EF-hand-dom_pair"/>
</dbReference>
<comment type="caution">
    <text evidence="4">Lacks conserved residue(s) required for the propagation of feature annotation.</text>
</comment>
<dbReference type="InterPro" id="IPR038765">
    <property type="entry name" value="Papain-like_cys_pep_sf"/>
</dbReference>
<accession>A0ABD2QK45</accession>
<evidence type="ECO:0000259" key="5">
    <source>
        <dbReference type="PROSITE" id="PS50203"/>
    </source>
</evidence>
<dbReference type="SUPFAM" id="SSF49758">
    <property type="entry name" value="Calpain large subunit, middle domain (domain III)"/>
    <property type="match status" value="1"/>
</dbReference>
<dbReference type="Gene3D" id="1.10.238.10">
    <property type="entry name" value="EF-hand"/>
    <property type="match status" value="1"/>
</dbReference>
<dbReference type="SUPFAM" id="SSF54001">
    <property type="entry name" value="Cysteine proteinases"/>
    <property type="match status" value="1"/>
</dbReference>
<dbReference type="AlphaFoldDB" id="A0ABD2QK45"/>
<dbReference type="InterPro" id="IPR001300">
    <property type="entry name" value="Peptidase_C2_calpain_cat"/>
</dbReference>
<keyword evidence="7" id="KW-1185">Reference proteome</keyword>
<dbReference type="InterPro" id="IPR018247">
    <property type="entry name" value="EF_Hand_1_Ca_BS"/>
</dbReference>
<comment type="similarity">
    <text evidence="1">Belongs to the peptidase C2 family.</text>
</comment>
<dbReference type="EMBL" id="JBJKFK010000090">
    <property type="protein sequence ID" value="KAL3319919.1"/>
    <property type="molecule type" value="Genomic_DNA"/>
</dbReference>
<feature type="domain" description="Calpain catalytic" evidence="5">
    <location>
        <begin position="31"/>
        <end position="124"/>
    </location>
</feature>
<dbReference type="Pfam" id="PF01067">
    <property type="entry name" value="Calpain_III"/>
    <property type="match status" value="1"/>
</dbReference>
<reference evidence="6 7" key="1">
    <citation type="submission" date="2024-11" db="EMBL/GenBank/DDBJ databases">
        <title>Adaptive evolution of stress response genes in parasites aligns with host niche diversity.</title>
        <authorList>
            <person name="Hahn C."/>
            <person name="Resl P."/>
        </authorList>
    </citation>
    <scope>NUCLEOTIDE SEQUENCE [LARGE SCALE GENOMIC DNA]</scope>
    <source>
        <strain evidence="6">EGGRZ-B1_66</strain>
        <tissue evidence="6">Body</tissue>
    </source>
</reference>
<feature type="active site" evidence="3">
    <location>
        <position position="64"/>
    </location>
</feature>
<dbReference type="PRINTS" id="PR00704">
    <property type="entry name" value="CALPAIN"/>
</dbReference>
<dbReference type="InterPro" id="IPR022682">
    <property type="entry name" value="Calpain_domain_III"/>
</dbReference>
<comment type="caution">
    <text evidence="6">The sequence shown here is derived from an EMBL/GenBank/DDBJ whole genome shotgun (WGS) entry which is preliminary data.</text>
</comment>
<proteinExistence type="inferred from homology"/>
<evidence type="ECO:0000256" key="3">
    <source>
        <dbReference type="PIRSR" id="PIRSR622684-1"/>
    </source>
</evidence>
<dbReference type="PROSITE" id="PS50203">
    <property type="entry name" value="CALPAIN_CAT"/>
    <property type="match status" value="1"/>
</dbReference>
<dbReference type="PROSITE" id="PS00018">
    <property type="entry name" value="EF_HAND_1"/>
    <property type="match status" value="1"/>
</dbReference>
<evidence type="ECO:0000313" key="6">
    <source>
        <dbReference type="EMBL" id="KAL3319919.1"/>
    </source>
</evidence>
<keyword evidence="2" id="KW-0106">Calcium</keyword>
<evidence type="ECO:0000313" key="7">
    <source>
        <dbReference type="Proteomes" id="UP001626550"/>
    </source>
</evidence>
<dbReference type="PANTHER" id="PTHR10183">
    <property type="entry name" value="CALPAIN"/>
    <property type="match status" value="1"/>
</dbReference>
<dbReference type="SMART" id="SM00720">
    <property type="entry name" value="calpain_III"/>
    <property type="match status" value="1"/>
</dbReference>
<dbReference type="InterPro" id="IPR036213">
    <property type="entry name" value="Calpain_III_sf"/>
</dbReference>
<evidence type="ECO:0000256" key="4">
    <source>
        <dbReference type="PROSITE-ProRule" id="PRU00239"/>
    </source>
</evidence>
<dbReference type="InterPro" id="IPR022684">
    <property type="entry name" value="Calpain_cysteine_protease"/>
</dbReference>
<dbReference type="PANTHER" id="PTHR10183:SF433">
    <property type="entry name" value="CALPAIN-A-RELATED"/>
    <property type="match status" value="1"/>
</dbReference>
<dbReference type="Proteomes" id="UP001626550">
    <property type="component" value="Unassembled WGS sequence"/>
</dbReference>
<evidence type="ECO:0000256" key="1">
    <source>
        <dbReference type="ARBA" id="ARBA00007623"/>
    </source>
</evidence>